<sequence>MDLQGKKTGRTSVVVLTLASAFAGAILGAVVQNEINGPRRPLEMAVGLLGLTVIGLSAAVVAMTRSTQHAVEGLSQILDITVRCQMLQDVNRYRAPGDDLVVRAFQEAEREILVLDRVTDEGVRPDVQMQSNVMAWHLDAILDRVEKAGIRYRRYCQVPDTSKPFGGDQPGLQAENTFVRHCLRMCEMHAAGRDVSLRVTPTTFPYKFLIVDRKILILQLQELRETDDGRWEPRTRCELVISDPRGQLIQHFLAMWVELEGHHKTRSLDARSSEMVALAAAGRTRAAG</sequence>
<organism evidence="2 3">
    <name type="scientific">Paractinoplanes deccanensis</name>
    <dbReference type="NCBI Taxonomy" id="113561"/>
    <lineage>
        <taxon>Bacteria</taxon>
        <taxon>Bacillati</taxon>
        <taxon>Actinomycetota</taxon>
        <taxon>Actinomycetes</taxon>
        <taxon>Micromonosporales</taxon>
        <taxon>Micromonosporaceae</taxon>
        <taxon>Paractinoplanes</taxon>
    </lineage>
</organism>
<dbReference type="RefSeq" id="WP_203761002.1">
    <property type="nucleotide sequence ID" value="NZ_BAAABO010000029.1"/>
</dbReference>
<keyword evidence="1" id="KW-1133">Transmembrane helix</keyword>
<protein>
    <submittedName>
        <fullName evidence="2">Uncharacterized protein</fullName>
    </submittedName>
</protein>
<feature type="transmembrane region" description="Helical" evidence="1">
    <location>
        <begin position="44"/>
        <end position="63"/>
    </location>
</feature>
<accession>A0ABQ3XZ99</accession>
<evidence type="ECO:0000313" key="3">
    <source>
        <dbReference type="Proteomes" id="UP000609879"/>
    </source>
</evidence>
<keyword evidence="3" id="KW-1185">Reference proteome</keyword>
<keyword evidence="1" id="KW-0472">Membrane</keyword>
<keyword evidence="1" id="KW-0812">Transmembrane</keyword>
<feature type="transmembrane region" description="Helical" evidence="1">
    <location>
        <begin position="12"/>
        <end position="32"/>
    </location>
</feature>
<dbReference type="EMBL" id="BOMI01000028">
    <property type="protein sequence ID" value="GID73066.1"/>
    <property type="molecule type" value="Genomic_DNA"/>
</dbReference>
<dbReference type="Proteomes" id="UP000609879">
    <property type="component" value="Unassembled WGS sequence"/>
</dbReference>
<gene>
    <name evidence="2" type="ORF">Ade02nite_17070</name>
</gene>
<reference evidence="2 3" key="1">
    <citation type="submission" date="2021-01" db="EMBL/GenBank/DDBJ databases">
        <title>Whole genome shotgun sequence of Actinoplanes deccanensis NBRC 13994.</title>
        <authorList>
            <person name="Komaki H."/>
            <person name="Tamura T."/>
        </authorList>
    </citation>
    <scope>NUCLEOTIDE SEQUENCE [LARGE SCALE GENOMIC DNA]</scope>
    <source>
        <strain evidence="2 3">NBRC 13994</strain>
    </source>
</reference>
<name>A0ABQ3XZ99_9ACTN</name>
<evidence type="ECO:0000313" key="2">
    <source>
        <dbReference type="EMBL" id="GID73066.1"/>
    </source>
</evidence>
<comment type="caution">
    <text evidence="2">The sequence shown here is derived from an EMBL/GenBank/DDBJ whole genome shotgun (WGS) entry which is preliminary data.</text>
</comment>
<evidence type="ECO:0000256" key="1">
    <source>
        <dbReference type="SAM" id="Phobius"/>
    </source>
</evidence>
<proteinExistence type="predicted"/>